<comment type="caution">
    <text evidence="1">The sequence shown here is derived from an EMBL/GenBank/DDBJ whole genome shotgun (WGS) entry which is preliminary data.</text>
</comment>
<dbReference type="AlphaFoldDB" id="A0A225WIZ2"/>
<proteinExistence type="predicted"/>
<protein>
    <submittedName>
        <fullName evidence="1">Retroelement Polyprotein</fullName>
    </submittedName>
</protein>
<evidence type="ECO:0000313" key="1">
    <source>
        <dbReference type="EMBL" id="OWZ17089.1"/>
    </source>
</evidence>
<keyword evidence="2" id="KW-1185">Reference proteome</keyword>
<gene>
    <name evidence="1" type="ORF">PHMEG_0009008</name>
</gene>
<reference evidence="2" key="1">
    <citation type="submission" date="2017-03" db="EMBL/GenBank/DDBJ databases">
        <title>Phytopthora megakarya and P. palmivora, two closely related causual agents of cacao black pod achieved similar genome size and gene model numbers by different mechanisms.</title>
        <authorList>
            <person name="Ali S."/>
            <person name="Shao J."/>
            <person name="Larry D.J."/>
            <person name="Kronmiller B."/>
            <person name="Shen D."/>
            <person name="Strem M.D."/>
            <person name="Melnick R.L."/>
            <person name="Guiltinan M.J."/>
            <person name="Tyler B.M."/>
            <person name="Meinhardt L.W."/>
            <person name="Bailey B.A."/>
        </authorList>
    </citation>
    <scope>NUCLEOTIDE SEQUENCE [LARGE SCALE GENOMIC DNA]</scope>
    <source>
        <strain evidence="2">zdho120</strain>
    </source>
</reference>
<accession>A0A225WIZ2</accession>
<dbReference type="EMBL" id="NBNE01000815">
    <property type="protein sequence ID" value="OWZ17089.1"/>
    <property type="molecule type" value="Genomic_DNA"/>
</dbReference>
<dbReference type="CDD" id="cd09272">
    <property type="entry name" value="RNase_HI_RT_Ty1"/>
    <property type="match status" value="1"/>
</dbReference>
<organism evidence="1 2">
    <name type="scientific">Phytophthora megakarya</name>
    <dbReference type="NCBI Taxonomy" id="4795"/>
    <lineage>
        <taxon>Eukaryota</taxon>
        <taxon>Sar</taxon>
        <taxon>Stramenopiles</taxon>
        <taxon>Oomycota</taxon>
        <taxon>Peronosporomycetes</taxon>
        <taxon>Peronosporales</taxon>
        <taxon>Peronosporaceae</taxon>
        <taxon>Phytophthora</taxon>
    </lineage>
</organism>
<sequence>MPLSLCVQEVVRLRVMLKGMGIEQKEATRIWEDNHGAIALAKKARTKHVDIKHHFTRETVEREMIKADYIDTKHPFADLLTKRLGRRHTST</sequence>
<dbReference type="Proteomes" id="UP000198211">
    <property type="component" value="Unassembled WGS sequence"/>
</dbReference>
<evidence type="ECO:0000313" key="2">
    <source>
        <dbReference type="Proteomes" id="UP000198211"/>
    </source>
</evidence>
<name>A0A225WIZ2_9STRA</name>
<dbReference type="OrthoDB" id="119838at2759"/>
<dbReference type="STRING" id="4795.A0A225WIZ2"/>